<dbReference type="PANTHER" id="PTHR39339">
    <property type="entry name" value="SLR1444 PROTEIN"/>
    <property type="match status" value="1"/>
</dbReference>
<dbReference type="Gene3D" id="1.40.20.10">
    <property type="entry name" value="CHAD domain"/>
    <property type="match status" value="1"/>
</dbReference>
<dbReference type="PANTHER" id="PTHR39339:SF1">
    <property type="entry name" value="CHAD DOMAIN-CONTAINING PROTEIN"/>
    <property type="match status" value="1"/>
</dbReference>
<reference evidence="4" key="1">
    <citation type="submission" date="2015-02" db="EMBL/GenBank/DDBJ databases">
        <title>Draft Genome of Frankia sp. CpI1-S.</title>
        <authorList>
            <person name="Oshone R.T."/>
            <person name="Ngom M."/>
            <person name="Ghodhbane-Gtari F."/>
            <person name="Gtari M."/>
            <person name="Morris K."/>
            <person name="Thomas K."/>
            <person name="Sen A."/>
            <person name="Tisa L.S."/>
        </authorList>
    </citation>
    <scope>NUCLEOTIDE SEQUENCE [LARGE SCALE GENOMIC DNA]</scope>
    <source>
        <strain evidence="4">CpI1-S</strain>
    </source>
</reference>
<feature type="domain" description="CYTH" evidence="1">
    <location>
        <begin position="5"/>
        <end position="213"/>
    </location>
</feature>
<evidence type="ECO:0000313" key="3">
    <source>
        <dbReference type="EMBL" id="KJE19904.1"/>
    </source>
</evidence>
<evidence type="ECO:0000259" key="2">
    <source>
        <dbReference type="PROSITE" id="PS51708"/>
    </source>
</evidence>
<gene>
    <name evidence="3" type="ORF">FF36_05799</name>
</gene>
<comment type="caution">
    <text evidence="3">The sequence shown here is derived from an EMBL/GenBank/DDBJ whole genome shotgun (WGS) entry which is preliminary data.</text>
</comment>
<dbReference type="AlphaFoldDB" id="A0A0D8B7J8"/>
<dbReference type="PROSITE" id="PS51707">
    <property type="entry name" value="CYTH"/>
    <property type="match status" value="1"/>
</dbReference>
<evidence type="ECO:0000259" key="1">
    <source>
        <dbReference type="PROSITE" id="PS51707"/>
    </source>
</evidence>
<dbReference type="InterPro" id="IPR033469">
    <property type="entry name" value="CYTH-like_dom_sf"/>
</dbReference>
<dbReference type="SMART" id="SM01118">
    <property type="entry name" value="CYTH"/>
    <property type="match status" value="1"/>
</dbReference>
<dbReference type="Gene3D" id="2.40.320.10">
    <property type="entry name" value="Hypothetical Protein Pfu-838710-001"/>
    <property type="match status" value="1"/>
</dbReference>
<dbReference type="EMBL" id="JYFN01000079">
    <property type="protein sequence ID" value="KJE19904.1"/>
    <property type="molecule type" value="Genomic_DNA"/>
</dbReference>
<dbReference type="OrthoDB" id="9777271at2"/>
<protein>
    <recommendedName>
        <fullName evidence="5">CHAD domain-containing protein</fullName>
    </recommendedName>
</protein>
<dbReference type="RefSeq" id="WP_044888234.1">
    <property type="nucleotide sequence ID" value="NZ_JYFN01000079.1"/>
</dbReference>
<dbReference type="SUPFAM" id="SSF55154">
    <property type="entry name" value="CYTH-like phosphatases"/>
    <property type="match status" value="1"/>
</dbReference>
<dbReference type="PATRIC" id="fig|1502723.3.peg.6426"/>
<dbReference type="Pfam" id="PF01928">
    <property type="entry name" value="CYTH"/>
    <property type="match status" value="1"/>
</dbReference>
<accession>A0A0D8B7J8</accession>
<dbReference type="InterPro" id="IPR023577">
    <property type="entry name" value="CYTH_domain"/>
</dbReference>
<dbReference type="Proteomes" id="UP000032545">
    <property type="component" value="Unassembled WGS sequence"/>
</dbReference>
<reference evidence="3 4" key="2">
    <citation type="journal article" date="2016" name="Genome Announc.">
        <title>Permanent Draft Genome Sequences for Two Variants of Frankia sp. Strain CpI1, the First Frankia Strain Isolated from Root Nodules of Comptonia peregrina.</title>
        <authorList>
            <person name="Oshone R."/>
            <person name="Hurst S.G.IV."/>
            <person name="Abebe-Akele F."/>
            <person name="Simpson S."/>
            <person name="Morris K."/>
            <person name="Thomas W.K."/>
            <person name="Tisa L.S."/>
        </authorList>
    </citation>
    <scope>NUCLEOTIDE SEQUENCE [LARGE SCALE GENOMIC DNA]</scope>
    <source>
        <strain evidence="4">CpI1-S</strain>
    </source>
</reference>
<dbReference type="InterPro" id="IPR038186">
    <property type="entry name" value="CHAD_dom_sf"/>
</dbReference>
<keyword evidence="4" id="KW-1185">Reference proteome</keyword>
<organism evidence="3 4">
    <name type="scientific">Frankia torreyi</name>
    <dbReference type="NCBI Taxonomy" id="1856"/>
    <lineage>
        <taxon>Bacteria</taxon>
        <taxon>Bacillati</taxon>
        <taxon>Actinomycetota</taxon>
        <taxon>Actinomycetes</taxon>
        <taxon>Frankiales</taxon>
        <taxon>Frankiaceae</taxon>
        <taxon>Frankia</taxon>
    </lineage>
</organism>
<name>A0A0D8B7J8_9ACTN</name>
<proteinExistence type="predicted"/>
<evidence type="ECO:0000313" key="4">
    <source>
        <dbReference type="Proteomes" id="UP000032545"/>
    </source>
</evidence>
<dbReference type="Pfam" id="PF05235">
    <property type="entry name" value="CHAD"/>
    <property type="match status" value="1"/>
</dbReference>
<dbReference type="SMART" id="SM00880">
    <property type="entry name" value="CHAD"/>
    <property type="match status" value="1"/>
</dbReference>
<evidence type="ECO:0008006" key="5">
    <source>
        <dbReference type="Google" id="ProtNLM"/>
    </source>
</evidence>
<dbReference type="PROSITE" id="PS51708">
    <property type="entry name" value="CHAD"/>
    <property type="match status" value="1"/>
</dbReference>
<feature type="domain" description="CHAD" evidence="2">
    <location>
        <begin position="229"/>
        <end position="514"/>
    </location>
</feature>
<dbReference type="InterPro" id="IPR007899">
    <property type="entry name" value="CHAD_dom"/>
</dbReference>
<sequence length="522" mass="56453">MATGVREIERKYAVEPTFVLPKLGGVPGVATARTRRAVSLEAVYFDTDDLRLARNRITLRRRTGGSDAGWHLKLPVRVGERDELQLPLDAADGVVDVAAGARHTPPAEFVDLVSVHLRGGELRPVARLRTLRTARRLRDAAGVDLAEVVDDQVSAQTLGEATVVSTWREIEVELVDGKRGLLDDVGELLLAAGAVAAADSSKLGRLLGPALAAGPGPDVPPLPRRPRRRAPAGEVVRAYLIEQVRALLAADPRVRLDEPEAVHRMRVACRRARSTLRTFAPLFPADTVTLLDEELRDLAGALSGARDAEVQIAYFDGRLAELPADLVAGPVHETVSAHLSTGMAAAREEALTMLRSDRYFALVASLLTLVRAPLTGAARRPAGKVLPGLVHRADRRLGKKVTAAAGLPVGHDRDELLHSARKQAKRLRYAVEAVTPLYGQDATALVGQAERAQELLGTHQDATIARDLLRGWGVAAQAQGDPTAFTLGVLLGLEECRGRLAERDFFDAWPRISAAKYRRWLD</sequence>
<dbReference type="CDD" id="cd07374">
    <property type="entry name" value="CYTH-like_Pase"/>
    <property type="match status" value="1"/>
</dbReference>